<dbReference type="Pfam" id="PF00005">
    <property type="entry name" value="ABC_tran"/>
    <property type="match status" value="1"/>
</dbReference>
<dbReference type="InterPro" id="IPR017871">
    <property type="entry name" value="ABC_transporter-like_CS"/>
</dbReference>
<feature type="domain" description="ABC transporter" evidence="6">
    <location>
        <begin position="19"/>
        <end position="269"/>
    </location>
</feature>
<evidence type="ECO:0000256" key="4">
    <source>
        <dbReference type="ARBA" id="ARBA00022741"/>
    </source>
</evidence>
<reference evidence="7 8" key="1">
    <citation type="submission" date="2016-11" db="EMBL/GenBank/DDBJ databases">
        <authorList>
            <person name="Jaros S."/>
            <person name="Januszkiewicz K."/>
            <person name="Wedrychowicz H."/>
        </authorList>
    </citation>
    <scope>NUCLEOTIDE SEQUENCE [LARGE SCALE GENOMIC DNA]</scope>
    <source>
        <strain evidence="7 8">ATCC 23634</strain>
    </source>
</reference>
<dbReference type="PANTHER" id="PTHR43776:SF7">
    <property type="entry name" value="D,D-DIPEPTIDE TRANSPORT ATP-BINDING PROTEIN DDPF-RELATED"/>
    <property type="match status" value="1"/>
</dbReference>
<comment type="similarity">
    <text evidence="2">Belongs to the ABC transporter superfamily.</text>
</comment>
<comment type="subcellular location">
    <subcellularLocation>
        <location evidence="1">Cell inner membrane</location>
        <topology evidence="1">Peripheral membrane protein</topology>
    </subcellularLocation>
</comment>
<dbReference type="Pfam" id="PF08352">
    <property type="entry name" value="oligo_HPY"/>
    <property type="match status" value="1"/>
</dbReference>
<evidence type="ECO:0000256" key="2">
    <source>
        <dbReference type="ARBA" id="ARBA00005417"/>
    </source>
</evidence>
<organism evidence="7 8">
    <name type="scientific">Devosia enhydra</name>
    <dbReference type="NCBI Taxonomy" id="665118"/>
    <lineage>
        <taxon>Bacteria</taxon>
        <taxon>Pseudomonadati</taxon>
        <taxon>Pseudomonadota</taxon>
        <taxon>Alphaproteobacteria</taxon>
        <taxon>Hyphomicrobiales</taxon>
        <taxon>Devosiaceae</taxon>
        <taxon>Devosia</taxon>
    </lineage>
</organism>
<dbReference type="InterPro" id="IPR050319">
    <property type="entry name" value="ABC_transp_ATP-bind"/>
</dbReference>
<dbReference type="InterPro" id="IPR003593">
    <property type="entry name" value="AAA+_ATPase"/>
</dbReference>
<dbReference type="GO" id="GO:0055085">
    <property type="term" value="P:transmembrane transport"/>
    <property type="evidence" value="ECO:0007669"/>
    <property type="project" value="UniProtKB-ARBA"/>
</dbReference>
<dbReference type="PROSITE" id="PS00211">
    <property type="entry name" value="ABC_TRANSPORTER_1"/>
    <property type="match status" value="1"/>
</dbReference>
<evidence type="ECO:0000259" key="6">
    <source>
        <dbReference type="PROSITE" id="PS50893"/>
    </source>
</evidence>
<proteinExistence type="inferred from homology"/>
<evidence type="ECO:0000256" key="3">
    <source>
        <dbReference type="ARBA" id="ARBA00022448"/>
    </source>
</evidence>
<dbReference type="NCBIfam" id="TIGR01727">
    <property type="entry name" value="oligo_HPY"/>
    <property type="match status" value="1"/>
</dbReference>
<dbReference type="GO" id="GO:0005524">
    <property type="term" value="F:ATP binding"/>
    <property type="evidence" value="ECO:0007669"/>
    <property type="project" value="UniProtKB-KW"/>
</dbReference>
<evidence type="ECO:0000313" key="8">
    <source>
        <dbReference type="Proteomes" id="UP000183447"/>
    </source>
</evidence>
<name>A0A1K2HVJ9_9HYPH</name>
<dbReference type="RefSeq" id="WP_072339793.1">
    <property type="nucleotide sequence ID" value="NZ_FPKU01000001.1"/>
</dbReference>
<keyword evidence="5 7" id="KW-0067">ATP-binding</keyword>
<dbReference type="PROSITE" id="PS50893">
    <property type="entry name" value="ABC_TRANSPORTER_2"/>
    <property type="match status" value="1"/>
</dbReference>
<evidence type="ECO:0000256" key="5">
    <source>
        <dbReference type="ARBA" id="ARBA00022840"/>
    </source>
</evidence>
<evidence type="ECO:0000256" key="1">
    <source>
        <dbReference type="ARBA" id="ARBA00004417"/>
    </source>
</evidence>
<dbReference type="STRING" id="665118.SAMN02983003_1155"/>
<dbReference type="GO" id="GO:0005886">
    <property type="term" value="C:plasma membrane"/>
    <property type="evidence" value="ECO:0007669"/>
    <property type="project" value="UniProtKB-SubCell"/>
</dbReference>
<evidence type="ECO:0000313" key="7">
    <source>
        <dbReference type="EMBL" id="SFZ82575.1"/>
    </source>
</evidence>
<dbReference type="Proteomes" id="UP000183447">
    <property type="component" value="Unassembled WGS sequence"/>
</dbReference>
<dbReference type="GO" id="GO:0016887">
    <property type="term" value="F:ATP hydrolysis activity"/>
    <property type="evidence" value="ECO:0007669"/>
    <property type="project" value="InterPro"/>
</dbReference>
<dbReference type="PANTHER" id="PTHR43776">
    <property type="entry name" value="TRANSPORT ATP-BINDING PROTEIN"/>
    <property type="match status" value="1"/>
</dbReference>
<accession>A0A1K2HVJ9</accession>
<protein>
    <submittedName>
        <fullName evidence="7">Peptide/nickel transport system ATP-binding protein</fullName>
    </submittedName>
</protein>
<dbReference type="InterPro" id="IPR027417">
    <property type="entry name" value="P-loop_NTPase"/>
</dbReference>
<gene>
    <name evidence="7" type="ORF">SAMN02983003_1155</name>
</gene>
<keyword evidence="3" id="KW-0813">Transport</keyword>
<keyword evidence="8" id="KW-1185">Reference proteome</keyword>
<dbReference type="FunFam" id="3.40.50.300:FF:000016">
    <property type="entry name" value="Oligopeptide ABC transporter ATP-binding component"/>
    <property type="match status" value="1"/>
</dbReference>
<dbReference type="InterPro" id="IPR013563">
    <property type="entry name" value="Oligopep_ABC_C"/>
</dbReference>
<dbReference type="OrthoDB" id="9815712at2"/>
<dbReference type="EMBL" id="FPKU01000001">
    <property type="protein sequence ID" value="SFZ82575.1"/>
    <property type="molecule type" value="Genomic_DNA"/>
</dbReference>
<keyword evidence="4" id="KW-0547">Nucleotide-binding</keyword>
<dbReference type="AlphaFoldDB" id="A0A1K2HVJ9"/>
<dbReference type="CDD" id="cd03257">
    <property type="entry name" value="ABC_NikE_OppD_transporters"/>
    <property type="match status" value="1"/>
</dbReference>
<dbReference type="InterPro" id="IPR003439">
    <property type="entry name" value="ABC_transporter-like_ATP-bd"/>
</dbReference>
<sequence>MTKPVIPPNAASGQQDALLTVTNLKKYFPIKGGVFNRVINHVKAVNDVSFSIKRGEVVGLVGESGSGKTTVGRTVLRLEEPTDGSIVFDGTDITRLSKPEMRRYRKRMQIVFQDPYASLNPREKIRTMLGHALAVHHIGRPEEREDRIVKLLEQVGLTGDYLDRFPHEFSGGQRQRIGIARALAVEPDFIVADEPVSALDVSIQAQVVNLLEDLKAEFNLTMLFIAHDLAVVEHISDRVIVMYLGRVMEIAPTRKLYRSPNHPYTKALLSAVPNPDARARPDRIILKGDIPSPINPPSGCVFRTRCPIAIPDCAKVIPVPTEVSPGHFSACIRTAPQGAALSTPELQDAP</sequence>
<dbReference type="SUPFAM" id="SSF52540">
    <property type="entry name" value="P-loop containing nucleoside triphosphate hydrolases"/>
    <property type="match status" value="1"/>
</dbReference>
<dbReference type="GO" id="GO:0015833">
    <property type="term" value="P:peptide transport"/>
    <property type="evidence" value="ECO:0007669"/>
    <property type="project" value="InterPro"/>
</dbReference>
<dbReference type="Gene3D" id="3.40.50.300">
    <property type="entry name" value="P-loop containing nucleotide triphosphate hydrolases"/>
    <property type="match status" value="1"/>
</dbReference>
<dbReference type="SMART" id="SM00382">
    <property type="entry name" value="AAA"/>
    <property type="match status" value="1"/>
</dbReference>